<dbReference type="NCBIfam" id="TIGR01027">
    <property type="entry name" value="proB"/>
    <property type="match status" value="1"/>
</dbReference>
<dbReference type="PANTHER" id="PTHR43654">
    <property type="entry name" value="GLUTAMATE 5-KINASE"/>
    <property type="match status" value="1"/>
</dbReference>
<gene>
    <name evidence="8" type="primary">proB</name>
    <name evidence="10" type="ORF">UABAM_04307</name>
</gene>
<comment type="caution">
    <text evidence="8">Lacks conserved residue(s) required for the propagation of feature annotation.</text>
</comment>
<evidence type="ECO:0000256" key="8">
    <source>
        <dbReference type="HAMAP-Rule" id="MF_00456"/>
    </source>
</evidence>
<dbReference type="Pfam" id="PF00696">
    <property type="entry name" value="AA_kinase"/>
    <property type="match status" value="1"/>
</dbReference>
<dbReference type="UniPathway" id="UPA00098">
    <property type="reaction ID" value="UER00359"/>
</dbReference>
<keyword evidence="2 8" id="KW-0028">Amino-acid biosynthesis</keyword>
<feature type="binding site" evidence="8">
    <location>
        <position position="13"/>
    </location>
    <ligand>
        <name>ATP</name>
        <dbReference type="ChEBI" id="CHEBI:30616"/>
    </ligand>
</feature>
<sequence length="261" mass="28398">MSDIKSIKRVVVKIGTSSLFAGDAPNTKMINHLAEDISELQSRGKEIILVSSGAIGFGREKLFLTDSKLSLEMQQATAAIGQNLLIHAYEKAFSSRHKIIAQLLLTHQNFANKNALQSLKNTAEKLIELNTVPIINENDPISAEELDVDGYFSDNDELAALCAIHFKAELLIILTNVSGIFTENPDSSADAKIINDVAQLEKFRNFTEEKSALGSGGVKSKVIAAKKALANDVQVIVCKAGKNVIKNIFRGKIPGSYFKPE</sequence>
<dbReference type="GO" id="GO:0055129">
    <property type="term" value="P:L-proline biosynthetic process"/>
    <property type="evidence" value="ECO:0007669"/>
    <property type="project" value="UniProtKB-UniRule"/>
</dbReference>
<evidence type="ECO:0000256" key="4">
    <source>
        <dbReference type="ARBA" id="ARBA00022679"/>
    </source>
</evidence>
<dbReference type="CDD" id="cd04242">
    <property type="entry name" value="AAK_G5K_ProB"/>
    <property type="match status" value="1"/>
</dbReference>
<dbReference type="GO" id="GO:0004349">
    <property type="term" value="F:glutamate 5-kinase activity"/>
    <property type="evidence" value="ECO:0007669"/>
    <property type="project" value="UniProtKB-UniRule"/>
</dbReference>
<comment type="pathway">
    <text evidence="8">Amino-acid biosynthesis; L-proline biosynthesis; L-glutamate 5-semialdehyde from L-glutamate: step 1/2.</text>
</comment>
<comment type="catalytic activity">
    <reaction evidence="8">
        <text>L-glutamate + ATP = L-glutamyl 5-phosphate + ADP</text>
        <dbReference type="Rhea" id="RHEA:14877"/>
        <dbReference type="ChEBI" id="CHEBI:29985"/>
        <dbReference type="ChEBI" id="CHEBI:30616"/>
        <dbReference type="ChEBI" id="CHEBI:58274"/>
        <dbReference type="ChEBI" id="CHEBI:456216"/>
        <dbReference type="EC" id="2.7.2.11"/>
    </reaction>
</comment>
<accession>A0A5S9F546</accession>
<keyword evidence="6 8" id="KW-0418">Kinase</keyword>
<dbReference type="EMBL" id="AP019860">
    <property type="protein sequence ID" value="BBM85921.1"/>
    <property type="molecule type" value="Genomic_DNA"/>
</dbReference>
<evidence type="ECO:0000256" key="1">
    <source>
        <dbReference type="ARBA" id="ARBA00022490"/>
    </source>
</evidence>
<evidence type="ECO:0000256" key="3">
    <source>
        <dbReference type="ARBA" id="ARBA00022650"/>
    </source>
</evidence>
<dbReference type="RefSeq" id="WP_151970006.1">
    <property type="nucleotide sequence ID" value="NZ_AP019860.1"/>
</dbReference>
<dbReference type="InterPro" id="IPR005715">
    <property type="entry name" value="Glu_5kinase/COase_Synthase"/>
</dbReference>
<comment type="similarity">
    <text evidence="8">Belongs to the glutamate 5-kinase family.</text>
</comment>
<dbReference type="InterPro" id="IPR036393">
    <property type="entry name" value="AceGlu_kinase-like_sf"/>
</dbReference>
<comment type="function">
    <text evidence="8">Catalyzes the transfer of a phosphate group to glutamate to form L-glutamate 5-phosphate.</text>
</comment>
<keyword evidence="4 8" id="KW-0808">Transferase</keyword>
<dbReference type="HAMAP" id="MF_00456">
    <property type="entry name" value="ProB"/>
    <property type="match status" value="1"/>
</dbReference>
<reference evidence="10 11" key="1">
    <citation type="submission" date="2019-08" db="EMBL/GenBank/DDBJ databases">
        <title>Complete genome sequence of Candidatus Uab amorphum.</title>
        <authorList>
            <person name="Shiratori T."/>
            <person name="Suzuki S."/>
            <person name="Kakizawa Y."/>
            <person name="Ishida K."/>
        </authorList>
    </citation>
    <scope>NUCLEOTIDE SEQUENCE [LARGE SCALE GENOMIC DNA]</scope>
    <source>
        <strain evidence="10 11">SRT547</strain>
    </source>
</reference>
<dbReference type="Proteomes" id="UP000326354">
    <property type="component" value="Chromosome"/>
</dbReference>
<name>A0A5S9F546_UABAM</name>
<dbReference type="EC" id="2.7.2.11" evidence="8"/>
<proteinExistence type="inferred from homology"/>
<dbReference type="OrthoDB" id="9804434at2"/>
<keyword evidence="1 8" id="KW-0963">Cytoplasm</keyword>
<dbReference type="InterPro" id="IPR011529">
    <property type="entry name" value="Glu_5kinase"/>
</dbReference>
<dbReference type="InterPro" id="IPR001048">
    <property type="entry name" value="Asp/Glu/Uridylate_kinase"/>
</dbReference>
<keyword evidence="5 8" id="KW-0547">Nucleotide-binding</keyword>
<feature type="binding site" evidence="8">
    <location>
        <position position="155"/>
    </location>
    <ligand>
        <name>substrate</name>
    </ligand>
</feature>
<feature type="domain" description="Aspartate/glutamate/uridylate kinase" evidence="9">
    <location>
        <begin position="8"/>
        <end position="238"/>
    </location>
</feature>
<organism evidence="10 11">
    <name type="scientific">Uabimicrobium amorphum</name>
    <dbReference type="NCBI Taxonomy" id="2596890"/>
    <lineage>
        <taxon>Bacteria</taxon>
        <taxon>Pseudomonadati</taxon>
        <taxon>Planctomycetota</taxon>
        <taxon>Candidatus Uabimicrobiia</taxon>
        <taxon>Candidatus Uabimicrobiales</taxon>
        <taxon>Candidatus Uabimicrobiaceae</taxon>
        <taxon>Candidatus Uabimicrobium</taxon>
    </lineage>
</organism>
<keyword evidence="11" id="KW-1185">Reference proteome</keyword>
<dbReference type="GO" id="GO:0005829">
    <property type="term" value="C:cytosol"/>
    <property type="evidence" value="ECO:0007669"/>
    <property type="project" value="TreeGrafter"/>
</dbReference>
<evidence type="ECO:0000256" key="7">
    <source>
        <dbReference type="ARBA" id="ARBA00022840"/>
    </source>
</evidence>
<evidence type="ECO:0000256" key="6">
    <source>
        <dbReference type="ARBA" id="ARBA00022777"/>
    </source>
</evidence>
<evidence type="ECO:0000313" key="10">
    <source>
        <dbReference type="EMBL" id="BBM85921.1"/>
    </source>
</evidence>
<protein>
    <recommendedName>
        <fullName evidence="8">Glutamate 5-kinase</fullName>
        <ecNumber evidence="8">2.7.2.11</ecNumber>
    </recommendedName>
    <alternativeName>
        <fullName evidence="8">Gamma-glutamyl kinase</fullName>
        <shortName evidence="8">GK</shortName>
    </alternativeName>
</protein>
<feature type="binding site" evidence="8">
    <location>
        <position position="52"/>
    </location>
    <ligand>
        <name>substrate</name>
    </ligand>
</feature>
<dbReference type="InterPro" id="IPR001057">
    <property type="entry name" value="Glu/AcGlu_kinase"/>
</dbReference>
<dbReference type="AlphaFoldDB" id="A0A5S9F546"/>
<dbReference type="Gene3D" id="3.40.1160.10">
    <property type="entry name" value="Acetylglutamate kinase-like"/>
    <property type="match status" value="1"/>
</dbReference>
<comment type="subcellular location">
    <subcellularLocation>
        <location evidence="8">Cytoplasm</location>
    </subcellularLocation>
</comment>
<dbReference type="GO" id="GO:0005524">
    <property type="term" value="F:ATP binding"/>
    <property type="evidence" value="ECO:0007669"/>
    <property type="project" value="UniProtKB-KW"/>
</dbReference>
<evidence type="ECO:0000313" key="11">
    <source>
        <dbReference type="Proteomes" id="UP000326354"/>
    </source>
</evidence>
<dbReference type="SUPFAM" id="SSF53633">
    <property type="entry name" value="Carbamate kinase-like"/>
    <property type="match status" value="1"/>
</dbReference>
<keyword evidence="7 8" id="KW-0067">ATP-binding</keyword>
<feature type="binding site" evidence="8">
    <location>
        <position position="139"/>
    </location>
    <ligand>
        <name>substrate</name>
    </ligand>
</feature>
<dbReference type="KEGG" id="uam:UABAM_04307"/>
<dbReference type="PIRSF" id="PIRSF000729">
    <property type="entry name" value="GK"/>
    <property type="match status" value="1"/>
</dbReference>
<keyword evidence="3 8" id="KW-0641">Proline biosynthesis</keyword>
<dbReference type="InterPro" id="IPR041739">
    <property type="entry name" value="G5K_ProB"/>
</dbReference>
<evidence type="ECO:0000256" key="5">
    <source>
        <dbReference type="ARBA" id="ARBA00022741"/>
    </source>
</evidence>
<evidence type="ECO:0000259" key="9">
    <source>
        <dbReference type="Pfam" id="PF00696"/>
    </source>
</evidence>
<dbReference type="PANTHER" id="PTHR43654:SF1">
    <property type="entry name" value="ISOPENTENYL PHOSPHATE KINASE"/>
    <property type="match status" value="1"/>
</dbReference>
<dbReference type="FunFam" id="3.40.1160.10:FF:000006">
    <property type="entry name" value="Glutamate 5-kinase"/>
    <property type="match status" value="1"/>
</dbReference>
<dbReference type="PRINTS" id="PR00474">
    <property type="entry name" value="GLU5KINASE"/>
</dbReference>
<evidence type="ECO:0000256" key="2">
    <source>
        <dbReference type="ARBA" id="ARBA00022605"/>
    </source>
</evidence>